<dbReference type="Proteomes" id="UP000095607">
    <property type="component" value="Chromosome"/>
</dbReference>
<evidence type="ECO:0000313" key="3">
    <source>
        <dbReference type="Proteomes" id="UP000095607"/>
    </source>
</evidence>
<feature type="compositionally biased region" description="Low complexity" evidence="1">
    <location>
        <begin position="508"/>
        <end position="521"/>
    </location>
</feature>
<protein>
    <submittedName>
        <fullName evidence="2">Phage portal protein</fullName>
    </submittedName>
</protein>
<dbReference type="NCBIfam" id="TIGR01539">
    <property type="entry name" value="portal_lambda"/>
    <property type="match status" value="1"/>
</dbReference>
<accession>A0ABM6E3K3</accession>
<sequence length="533" mass="58234">MELNLLDRAIAAVAPGWAADRALSRAKIQTLGAMQAMGGEMPSAGSASPRRFWNPRPRDARSDTMRQLPFQRGASRELARTSPIAVGAINTNIDRVVGTGLALSAQPNLAVLGWSRDRALAWKAKVQQEFSLWADSTECDIEGKQNFYQLQALVLRSALESGDCFSLLPDGERTATQPYELRIQVLEADRVGNPGGKADSDTVAGGVRLNAHGAPEAYHLYDKHPGSGLPTAGGAYRGEWIERLGRSGRRRMLHHFRCLRPGMPRGVPYLAPIIDCIKQISRYTEAEIMAAVLTAYLTVFIEAPGGNAAPVFDGTSSTHSEAPADIALGQGAVIGLQPGEKVQMVNPVRPNPNFEPFIQAVIKQMGIALGLPFELLTKQFNASYSASKAALLDAWVYFRSVRYWLSLSFCQPVFETWLAEAVAIGRVPAPGFFADPLLRWAYTRAAWPGDSMGSIDPKAEVEAYVEAIDARLMTRERAEWELFGSGWDETYDQKLAEYERLVKDGMLPTPKAGAAAPQQPKTTPPKQAPQEQE</sequence>
<dbReference type="Pfam" id="PF05136">
    <property type="entry name" value="Phage_portal_2"/>
    <property type="match status" value="1"/>
</dbReference>
<evidence type="ECO:0000256" key="1">
    <source>
        <dbReference type="SAM" id="MobiDB-lite"/>
    </source>
</evidence>
<evidence type="ECO:0000313" key="2">
    <source>
        <dbReference type="EMBL" id="AOV01858.1"/>
    </source>
</evidence>
<feature type="region of interest" description="Disordered" evidence="1">
    <location>
        <begin position="507"/>
        <end position="533"/>
    </location>
</feature>
<feature type="region of interest" description="Disordered" evidence="1">
    <location>
        <begin position="39"/>
        <end position="63"/>
    </location>
</feature>
<reference evidence="2 3" key="1">
    <citation type="submission" date="2016-09" db="EMBL/GenBank/DDBJ databases">
        <title>Complete genome sequence of Deltia acidovorans CM13 isolated from murine proximal colonic tissue.</title>
        <authorList>
            <person name="Saffarian A."/>
        </authorList>
    </citation>
    <scope>NUCLEOTIDE SEQUENCE [LARGE SCALE GENOMIC DNA]</scope>
    <source>
        <strain evidence="2 3">CM13</strain>
    </source>
</reference>
<dbReference type="InterPro" id="IPR006429">
    <property type="entry name" value="Phage_lambda_portal"/>
</dbReference>
<proteinExistence type="predicted"/>
<name>A0ABM6E3K3_9BURK</name>
<dbReference type="EMBL" id="CP017420">
    <property type="protein sequence ID" value="AOV01858.1"/>
    <property type="molecule type" value="Genomic_DNA"/>
</dbReference>
<gene>
    <name evidence="2" type="ORF">BI380_11065</name>
</gene>
<keyword evidence="3" id="KW-1185">Reference proteome</keyword>
<organism evidence="2 3">
    <name type="scientific">Delftia tsuruhatensis</name>
    <dbReference type="NCBI Taxonomy" id="180282"/>
    <lineage>
        <taxon>Bacteria</taxon>
        <taxon>Pseudomonadati</taxon>
        <taxon>Pseudomonadota</taxon>
        <taxon>Betaproteobacteria</taxon>
        <taxon>Burkholderiales</taxon>
        <taxon>Comamonadaceae</taxon>
        <taxon>Delftia</taxon>
    </lineage>
</organism>
<dbReference type="RefSeq" id="WP_046240443.1">
    <property type="nucleotide sequence ID" value="NZ_CBCSDN010000019.1"/>
</dbReference>